<feature type="non-terminal residue" evidence="2">
    <location>
        <position position="1"/>
    </location>
</feature>
<dbReference type="InterPro" id="IPR032875">
    <property type="entry name" value="Succ_CoA_lig_flav_dom"/>
</dbReference>
<evidence type="ECO:0000313" key="2">
    <source>
        <dbReference type="EMBL" id="SVC64965.1"/>
    </source>
</evidence>
<protein>
    <recommendedName>
        <fullName evidence="1">CoA-binding domain-containing protein</fullName>
    </recommendedName>
</protein>
<dbReference type="SUPFAM" id="SSF51735">
    <property type="entry name" value="NAD(P)-binding Rossmann-fold domains"/>
    <property type="match status" value="1"/>
</dbReference>
<dbReference type="Gene3D" id="3.40.50.720">
    <property type="entry name" value="NAD(P)-binding Rossmann-like Domain"/>
    <property type="match status" value="1"/>
</dbReference>
<dbReference type="SMART" id="SM00881">
    <property type="entry name" value="CoA_binding"/>
    <property type="match status" value="1"/>
</dbReference>
<dbReference type="Gene3D" id="3.40.50.261">
    <property type="entry name" value="Succinyl-CoA synthetase domains"/>
    <property type="match status" value="2"/>
</dbReference>
<dbReference type="InterPro" id="IPR036291">
    <property type="entry name" value="NAD(P)-bd_dom_sf"/>
</dbReference>
<dbReference type="Pfam" id="PF13607">
    <property type="entry name" value="Succ_CoA_lig"/>
    <property type="match status" value="1"/>
</dbReference>
<feature type="domain" description="CoA-binding" evidence="1">
    <location>
        <begin position="1"/>
        <end position="93"/>
    </location>
</feature>
<dbReference type="Pfam" id="PF13380">
    <property type="entry name" value="CoA_binding_2"/>
    <property type="match status" value="1"/>
</dbReference>
<proteinExistence type="predicted"/>
<organism evidence="2">
    <name type="scientific">marine metagenome</name>
    <dbReference type="NCBI Taxonomy" id="408172"/>
    <lineage>
        <taxon>unclassified sequences</taxon>
        <taxon>metagenomes</taxon>
        <taxon>ecological metagenomes</taxon>
    </lineage>
</organism>
<accession>A0A382NX77</accession>
<evidence type="ECO:0000259" key="1">
    <source>
        <dbReference type="SMART" id="SM00881"/>
    </source>
</evidence>
<name>A0A382NX77_9ZZZZ</name>
<dbReference type="PANTHER" id="PTHR42793:SF1">
    <property type="entry name" value="PEPTIDYL-LYSINE N-ACETYLTRANSFERASE PATZ"/>
    <property type="match status" value="1"/>
</dbReference>
<dbReference type="InterPro" id="IPR016102">
    <property type="entry name" value="Succinyl-CoA_synth-like"/>
</dbReference>
<feature type="non-terminal residue" evidence="2">
    <location>
        <position position="362"/>
    </location>
</feature>
<reference evidence="2" key="1">
    <citation type="submission" date="2018-05" db="EMBL/GenBank/DDBJ databases">
        <authorList>
            <person name="Lanie J.A."/>
            <person name="Ng W.-L."/>
            <person name="Kazmierczak K.M."/>
            <person name="Andrzejewski T.M."/>
            <person name="Davidsen T.M."/>
            <person name="Wayne K.J."/>
            <person name="Tettelin H."/>
            <person name="Glass J.I."/>
            <person name="Rusch D."/>
            <person name="Podicherti R."/>
            <person name="Tsui H.-C.T."/>
            <person name="Winkler M.E."/>
        </authorList>
    </citation>
    <scope>NUCLEOTIDE SEQUENCE</scope>
</reference>
<dbReference type="SUPFAM" id="SSF52210">
    <property type="entry name" value="Succinyl-CoA synthetase domains"/>
    <property type="match status" value="2"/>
</dbReference>
<sequence length="362" mass="38491">NPRSIAVVGATERMQYGGRFLRSVLTAGDQVRVYPVNPRYNELMGLQCYPSVTDLPESPDLVGIIVPYQRVIPVLTESAEKGAGSAIVISAGFAERAEEDRRLLQVGLGEVARETGVRISGPNCLGLANVKSGIWACSSSSTVFEKLNTGNIGLVCQSGASAFGPFLSRAISRGIGYSYIISTGNEADLEASDFARYLLDDDDTKVIAMFVEGFKDARKFLEVCRLAAQKGKPIVLIKIGRSGLGARAAQAHTASLTGEDAAYNAAFKQHGVTRVFDWDQLLEVSQMLADNPAPSEPGIAIISHSGGVCSLTADAFGHEGLDLPDLSREARDTINEILAGFGWAGNPADITGHASRDTVELI</sequence>
<dbReference type="PANTHER" id="PTHR42793">
    <property type="entry name" value="COA BINDING DOMAIN CONTAINING PROTEIN"/>
    <property type="match status" value="1"/>
</dbReference>
<dbReference type="InterPro" id="IPR003781">
    <property type="entry name" value="CoA-bd"/>
</dbReference>
<dbReference type="EMBL" id="UINC01102952">
    <property type="protein sequence ID" value="SVC64965.1"/>
    <property type="molecule type" value="Genomic_DNA"/>
</dbReference>
<gene>
    <name evidence="2" type="ORF">METZ01_LOCUS317819</name>
</gene>
<dbReference type="AlphaFoldDB" id="A0A382NX77"/>